<organism evidence="2 3">
    <name type="scientific">Lederbergia citri</name>
    <dbReference type="NCBI Taxonomy" id="2833580"/>
    <lineage>
        <taxon>Bacteria</taxon>
        <taxon>Bacillati</taxon>
        <taxon>Bacillota</taxon>
        <taxon>Bacilli</taxon>
        <taxon>Bacillales</taxon>
        <taxon>Bacillaceae</taxon>
        <taxon>Lederbergia</taxon>
    </lineage>
</organism>
<feature type="transmembrane region" description="Helical" evidence="1">
    <location>
        <begin position="64"/>
        <end position="87"/>
    </location>
</feature>
<accession>A0A942T9N1</accession>
<keyword evidence="3" id="KW-1185">Reference proteome</keyword>
<comment type="caution">
    <text evidence="2">The sequence shown here is derived from an EMBL/GenBank/DDBJ whole genome shotgun (WGS) entry which is preliminary data.</text>
</comment>
<evidence type="ECO:0000313" key="3">
    <source>
        <dbReference type="Proteomes" id="UP000681414"/>
    </source>
</evidence>
<protein>
    <submittedName>
        <fullName evidence="2">ABC transporter permease</fullName>
    </submittedName>
</protein>
<keyword evidence="1" id="KW-0812">Transmembrane</keyword>
<feature type="transmembrane region" description="Helical" evidence="1">
    <location>
        <begin position="21"/>
        <end position="44"/>
    </location>
</feature>
<feature type="transmembrane region" description="Helical" evidence="1">
    <location>
        <begin position="118"/>
        <end position="138"/>
    </location>
</feature>
<evidence type="ECO:0000256" key="1">
    <source>
        <dbReference type="SAM" id="Phobius"/>
    </source>
</evidence>
<feature type="transmembrane region" description="Helical" evidence="1">
    <location>
        <begin position="250"/>
        <end position="269"/>
    </location>
</feature>
<dbReference type="PANTHER" id="PTHR43471">
    <property type="entry name" value="ABC TRANSPORTER PERMEASE"/>
    <property type="match status" value="1"/>
</dbReference>
<dbReference type="Pfam" id="PF12679">
    <property type="entry name" value="ABC2_membrane_2"/>
    <property type="match status" value="1"/>
</dbReference>
<keyword evidence="1" id="KW-0472">Membrane</keyword>
<feature type="transmembrane region" description="Helical" evidence="1">
    <location>
        <begin position="150"/>
        <end position="171"/>
    </location>
</feature>
<reference evidence="2 3" key="1">
    <citation type="submission" date="2021-05" db="EMBL/GenBank/DDBJ databases">
        <title>Novel Bacillus species.</title>
        <authorList>
            <person name="Liu G."/>
        </authorList>
    </citation>
    <scope>NUCLEOTIDE SEQUENCE [LARGE SCALE GENOMIC DNA]</scope>
    <source>
        <strain evidence="3">FJAT-49780</strain>
    </source>
</reference>
<name>A0A942T9N1_9BACI</name>
<dbReference type="AlphaFoldDB" id="A0A942T9N1"/>
<feature type="transmembrane region" description="Helical" evidence="1">
    <location>
        <begin position="183"/>
        <end position="203"/>
    </location>
</feature>
<keyword evidence="1" id="KW-1133">Transmembrane helix</keyword>
<sequence length="281" mass="31138">MKNLFINPVLNKEFKLRFRSFRTFLGLLSYLIAIGIVVIGYMVLETSIGGGAQFIRPAQSRVMFMVLAYLQLGLILFITPGLTSGVISGERERQTLNILLTTAQSSTSIIISKLTSSISYLLLLLAASLPFYSLVFLFGGVSPVTIVKVMGFYLFTIFAFGSFGILFSTLIRRTIVSMISTYGITLFLSGGAAFLFMISISYYDFANVKPPLVLPYILAAFNPPIVFSGLFEEGINQAFTDKMGISFPLIWSYLIIYTILALLALWVSIKKLRPNMNPKKG</sequence>
<dbReference type="EMBL" id="JAGYPG010000001">
    <property type="protein sequence ID" value="MBS4193811.1"/>
    <property type="molecule type" value="Genomic_DNA"/>
</dbReference>
<evidence type="ECO:0000313" key="2">
    <source>
        <dbReference type="EMBL" id="MBS4193811.1"/>
    </source>
</evidence>
<dbReference type="Proteomes" id="UP000681414">
    <property type="component" value="Unassembled WGS sequence"/>
</dbReference>
<gene>
    <name evidence="2" type="ORF">KHA97_01835</name>
</gene>
<proteinExistence type="predicted"/>
<dbReference type="RefSeq" id="WP_213123048.1">
    <property type="nucleotide sequence ID" value="NZ_JAGYPG010000001.1"/>
</dbReference>